<dbReference type="Pfam" id="PF18481">
    <property type="entry name" value="DUF5616"/>
    <property type="match status" value="1"/>
</dbReference>
<name>A0A1I1GP16_9CLOT</name>
<keyword evidence="4" id="KW-1185">Reference proteome</keyword>
<evidence type="ECO:0000259" key="1">
    <source>
        <dbReference type="Pfam" id="PF04256"/>
    </source>
</evidence>
<proteinExistence type="predicted"/>
<evidence type="ECO:0000313" key="4">
    <source>
        <dbReference type="Proteomes" id="UP000199263"/>
    </source>
</evidence>
<gene>
    <name evidence="3" type="ORF">SAMN05421842_1017</name>
</gene>
<dbReference type="OrthoDB" id="5372493at2"/>
<dbReference type="InterPro" id="IPR007368">
    <property type="entry name" value="DUF434"/>
</dbReference>
<dbReference type="AlphaFoldDB" id="A0A1I1GP16"/>
<feature type="domain" description="DUF434" evidence="1">
    <location>
        <begin position="25"/>
        <end position="79"/>
    </location>
</feature>
<sequence>MSKVSKRGFDEADTRWFSEKSLITLRKAHKEIKWLIDREYKIENVVTFVGDRYQFSTRQRDALKRSTCTTKNQIIRKEKELSINEMSNGIIQIDTFNLIITLEVALSGGTLITGNDGNIRDLAGLRGTYKLIDKTDIALELIGELLKDKEAKEVRFYLDSPVSNSGKLKSKILEYSKQWGFETEVELVNNADIVLENLERVVSSDSIVIDKCKSYFNMGKSIIEDYINEANIVNLSN</sequence>
<organism evidence="3 4">
    <name type="scientific">Clostridium uliginosum</name>
    <dbReference type="NCBI Taxonomy" id="119641"/>
    <lineage>
        <taxon>Bacteria</taxon>
        <taxon>Bacillati</taxon>
        <taxon>Bacillota</taxon>
        <taxon>Clostridia</taxon>
        <taxon>Eubacteriales</taxon>
        <taxon>Clostridiaceae</taxon>
        <taxon>Clostridium</taxon>
    </lineage>
</organism>
<reference evidence="3 4" key="1">
    <citation type="submission" date="2016-10" db="EMBL/GenBank/DDBJ databases">
        <authorList>
            <person name="de Groot N.N."/>
        </authorList>
    </citation>
    <scope>NUCLEOTIDE SEQUENCE [LARGE SCALE GENOMIC DNA]</scope>
    <source>
        <strain evidence="3 4">DSM 12992</strain>
    </source>
</reference>
<dbReference type="Proteomes" id="UP000199263">
    <property type="component" value="Unassembled WGS sequence"/>
</dbReference>
<evidence type="ECO:0000259" key="2">
    <source>
        <dbReference type="Pfam" id="PF18481"/>
    </source>
</evidence>
<dbReference type="Pfam" id="PF04256">
    <property type="entry name" value="DUF434"/>
    <property type="match status" value="1"/>
</dbReference>
<dbReference type="EMBL" id="FOMG01000001">
    <property type="protein sequence ID" value="SFC13195.1"/>
    <property type="molecule type" value="Genomic_DNA"/>
</dbReference>
<dbReference type="STRING" id="119641.SAMN05421842_1017"/>
<dbReference type="RefSeq" id="WP_090087257.1">
    <property type="nucleotide sequence ID" value="NZ_FOMG01000001.1"/>
</dbReference>
<protein>
    <recommendedName>
        <fullName evidence="5">DUF434 domain-containing protein</fullName>
    </recommendedName>
</protein>
<evidence type="ECO:0008006" key="5">
    <source>
        <dbReference type="Google" id="ProtNLM"/>
    </source>
</evidence>
<feature type="domain" description="DUF5616" evidence="2">
    <location>
        <begin position="84"/>
        <end position="220"/>
    </location>
</feature>
<accession>A0A1I1GP16</accession>
<evidence type="ECO:0000313" key="3">
    <source>
        <dbReference type="EMBL" id="SFC13195.1"/>
    </source>
</evidence>
<dbReference type="PANTHER" id="PTHR42252">
    <property type="entry name" value="DUF5616 DOMAIN-CONTAINING PROTEIN"/>
    <property type="match status" value="1"/>
</dbReference>
<dbReference type="PANTHER" id="PTHR42252:SF1">
    <property type="entry name" value="DUF434 DOMAIN-CONTAINING PROTEIN"/>
    <property type="match status" value="1"/>
</dbReference>
<dbReference type="InterPro" id="IPR041652">
    <property type="entry name" value="DUF5616"/>
</dbReference>